<dbReference type="AlphaFoldDB" id="A0A401JFI3"/>
<dbReference type="OrthoDB" id="5562494at2"/>
<dbReference type="Proteomes" id="UP000286806">
    <property type="component" value="Unassembled WGS sequence"/>
</dbReference>
<dbReference type="EMBL" id="BGOW01000018">
    <property type="protein sequence ID" value="GBL46395.1"/>
    <property type="molecule type" value="Genomic_DNA"/>
</dbReference>
<accession>A0A401JFI3</accession>
<name>A0A401JFI3_9PROT</name>
<gene>
    <name evidence="1" type="ORF">SFMTTN_2208</name>
</gene>
<keyword evidence="2" id="KW-1185">Reference proteome</keyword>
<sequence>MLQSKSAQLVDATNRTADKLYVSVHNNIIDWPALLSMSSTSTEVLVSNPQGAENIAWFERLTITDEPASVPGALASYWVETSLVERSIMPTGSTTQVPMVRDLEAPALLVRLIPFQYDKSDGSWGEEDTTSMTFNAGPGIDLEYDIKALSLSQSKKHDKADLEQTRASVCAAATLVSYLVLWEITRRLKRMEGLQALAMVMLRLQPGDHQAKSSDGNSAVYAFAHAMEYALARELPVKMQGFHTGGSASTQVYRKRGTVAALEGGFPLHTSTAGSLDKVALLSYATRPCDTHPLYPDADGFLFVSRTYCADRTGEKAQVRRDRMQSRLVDTRKAFREPQLILEEIARLRTAGYEHIVLLSHHFGNRHIGRAAERHSPHGTFEFLEEAAKRFPDVYLYPLRRDVFPATRLHKRLNTESGFEVLSFADHQAIYDAQVKDLLRSLMPVYTFATLAVVGEKGRPQSGFCTYFFDSDQRLTNFEWAETVRQNIRGFGAGKGVRDSITGLLRTLHYLESEKLASKDQLLPVLDPFDWATPVTTGSAGELEMLTRRNKGAVLLSFSALLAHVTKVLHREAEHE</sequence>
<protein>
    <submittedName>
        <fullName evidence="1">Uncharacterized stress-induced protein</fullName>
    </submittedName>
</protein>
<evidence type="ECO:0000313" key="2">
    <source>
        <dbReference type="Proteomes" id="UP000286806"/>
    </source>
</evidence>
<reference evidence="1 2" key="1">
    <citation type="journal article" date="2019" name="Front. Microbiol.">
        <title>Genomes of Neutrophilic Sulfur-Oxidizing Chemolithoautotrophs Representing 9 Proteobacterial Species From 8 Genera.</title>
        <authorList>
            <person name="Watanabe T."/>
            <person name="Kojima H."/>
            <person name="Umezawa K."/>
            <person name="Hori C."/>
            <person name="Takasuka T.E."/>
            <person name="Kato Y."/>
            <person name="Fukui M."/>
        </authorList>
    </citation>
    <scope>NUCLEOTIDE SEQUENCE [LARGE SCALE GENOMIC DNA]</scope>
    <source>
        <strain evidence="1 2">TTN</strain>
    </source>
</reference>
<proteinExistence type="predicted"/>
<comment type="caution">
    <text evidence="1">The sequence shown here is derived from an EMBL/GenBank/DDBJ whole genome shotgun (WGS) entry which is preliminary data.</text>
</comment>
<dbReference type="RefSeq" id="WP_124705178.1">
    <property type="nucleotide sequence ID" value="NZ_BGOW01000018.1"/>
</dbReference>
<organism evidence="1 2">
    <name type="scientific">Sulfuriferula multivorans</name>
    <dbReference type="NCBI Taxonomy" id="1559896"/>
    <lineage>
        <taxon>Bacteria</taxon>
        <taxon>Pseudomonadati</taxon>
        <taxon>Pseudomonadota</taxon>
        <taxon>Betaproteobacteria</taxon>
        <taxon>Nitrosomonadales</taxon>
        <taxon>Sulfuricellaceae</taxon>
        <taxon>Sulfuriferula</taxon>
    </lineage>
</organism>
<evidence type="ECO:0000313" key="1">
    <source>
        <dbReference type="EMBL" id="GBL46395.1"/>
    </source>
</evidence>